<feature type="non-terminal residue" evidence="8">
    <location>
        <position position="79"/>
    </location>
</feature>
<sequence>MSYCTYVLANHQDIQEKLQEEIKLYSDDTDQSSIYDTVEKLIYLDMFIKEVIRMYPIAAFVMNRLCVEDTFVGKHRIKK</sequence>
<accession>A0A820IGR3</accession>
<dbReference type="GO" id="GO:0016705">
    <property type="term" value="F:oxidoreductase activity, acting on paired donors, with incorporation or reduction of molecular oxygen"/>
    <property type="evidence" value="ECO:0007669"/>
    <property type="project" value="InterPro"/>
</dbReference>
<dbReference type="PANTHER" id="PTHR24292">
    <property type="entry name" value="CYTOCHROME P450"/>
    <property type="match status" value="1"/>
</dbReference>
<dbReference type="Pfam" id="PF00067">
    <property type="entry name" value="p450"/>
    <property type="match status" value="1"/>
</dbReference>
<dbReference type="EMBL" id="CAJOAX010049931">
    <property type="protein sequence ID" value="CAF4309981.1"/>
    <property type="molecule type" value="Genomic_DNA"/>
</dbReference>
<comment type="similarity">
    <text evidence="2">Belongs to the cytochrome P450 family.</text>
</comment>
<dbReference type="PANTHER" id="PTHR24292:SF54">
    <property type="entry name" value="CYP9F3-RELATED"/>
    <property type="match status" value="1"/>
</dbReference>
<evidence type="ECO:0000256" key="4">
    <source>
        <dbReference type="ARBA" id="ARBA00022723"/>
    </source>
</evidence>
<dbReference type="InterPro" id="IPR050476">
    <property type="entry name" value="Insect_CytP450_Detox"/>
</dbReference>
<dbReference type="GO" id="GO:0004497">
    <property type="term" value="F:monooxygenase activity"/>
    <property type="evidence" value="ECO:0007669"/>
    <property type="project" value="UniProtKB-KW"/>
</dbReference>
<dbReference type="InterPro" id="IPR036396">
    <property type="entry name" value="Cyt_P450_sf"/>
</dbReference>
<keyword evidence="3" id="KW-0349">Heme</keyword>
<dbReference type="GO" id="GO:0005506">
    <property type="term" value="F:iron ion binding"/>
    <property type="evidence" value="ECO:0007669"/>
    <property type="project" value="InterPro"/>
</dbReference>
<evidence type="ECO:0000256" key="7">
    <source>
        <dbReference type="ARBA" id="ARBA00023033"/>
    </source>
</evidence>
<evidence type="ECO:0000256" key="6">
    <source>
        <dbReference type="ARBA" id="ARBA00023004"/>
    </source>
</evidence>
<reference evidence="8" key="1">
    <citation type="submission" date="2021-02" db="EMBL/GenBank/DDBJ databases">
        <authorList>
            <person name="Nowell W R."/>
        </authorList>
    </citation>
    <scope>NUCLEOTIDE SEQUENCE</scope>
</reference>
<keyword evidence="4" id="KW-0479">Metal-binding</keyword>
<proteinExistence type="inferred from homology"/>
<evidence type="ECO:0000256" key="3">
    <source>
        <dbReference type="ARBA" id="ARBA00022617"/>
    </source>
</evidence>
<dbReference type="SUPFAM" id="SSF48264">
    <property type="entry name" value="Cytochrome P450"/>
    <property type="match status" value="1"/>
</dbReference>
<evidence type="ECO:0000313" key="8">
    <source>
        <dbReference type="EMBL" id="CAF4309981.1"/>
    </source>
</evidence>
<dbReference type="AlphaFoldDB" id="A0A820IGR3"/>
<evidence type="ECO:0000313" key="9">
    <source>
        <dbReference type="Proteomes" id="UP000663823"/>
    </source>
</evidence>
<dbReference type="GO" id="GO:0020037">
    <property type="term" value="F:heme binding"/>
    <property type="evidence" value="ECO:0007669"/>
    <property type="project" value="InterPro"/>
</dbReference>
<keyword evidence="7" id="KW-0503">Monooxygenase</keyword>
<organism evidence="8 9">
    <name type="scientific">Rotaria sordida</name>
    <dbReference type="NCBI Taxonomy" id="392033"/>
    <lineage>
        <taxon>Eukaryota</taxon>
        <taxon>Metazoa</taxon>
        <taxon>Spiralia</taxon>
        <taxon>Gnathifera</taxon>
        <taxon>Rotifera</taxon>
        <taxon>Eurotatoria</taxon>
        <taxon>Bdelloidea</taxon>
        <taxon>Philodinida</taxon>
        <taxon>Philodinidae</taxon>
        <taxon>Rotaria</taxon>
    </lineage>
</organism>
<evidence type="ECO:0008006" key="10">
    <source>
        <dbReference type="Google" id="ProtNLM"/>
    </source>
</evidence>
<evidence type="ECO:0000256" key="5">
    <source>
        <dbReference type="ARBA" id="ARBA00023002"/>
    </source>
</evidence>
<keyword evidence="5" id="KW-0560">Oxidoreductase</keyword>
<gene>
    <name evidence="8" type="ORF">OTI717_LOCUS42310</name>
</gene>
<keyword evidence="6" id="KW-0408">Iron</keyword>
<dbReference type="Gene3D" id="1.10.630.10">
    <property type="entry name" value="Cytochrome P450"/>
    <property type="match status" value="1"/>
</dbReference>
<protein>
    <recommendedName>
        <fullName evidence="10">Cytochrome P450</fullName>
    </recommendedName>
</protein>
<dbReference type="InterPro" id="IPR001128">
    <property type="entry name" value="Cyt_P450"/>
</dbReference>
<dbReference type="Proteomes" id="UP000663823">
    <property type="component" value="Unassembled WGS sequence"/>
</dbReference>
<evidence type="ECO:0000256" key="1">
    <source>
        <dbReference type="ARBA" id="ARBA00001971"/>
    </source>
</evidence>
<comment type="cofactor">
    <cofactor evidence="1">
        <name>heme</name>
        <dbReference type="ChEBI" id="CHEBI:30413"/>
    </cofactor>
</comment>
<comment type="caution">
    <text evidence="8">The sequence shown here is derived from an EMBL/GenBank/DDBJ whole genome shotgun (WGS) entry which is preliminary data.</text>
</comment>
<name>A0A820IGR3_9BILA</name>
<evidence type="ECO:0000256" key="2">
    <source>
        <dbReference type="ARBA" id="ARBA00010617"/>
    </source>
</evidence>